<keyword evidence="1" id="KW-1133">Transmembrane helix</keyword>
<dbReference type="AlphaFoldDB" id="A0A926RZY9"/>
<dbReference type="InterPro" id="IPR009589">
    <property type="entry name" value="PH_YyaB-like"/>
</dbReference>
<protein>
    <submittedName>
        <fullName evidence="3">PH domain-containing protein</fullName>
    </submittedName>
</protein>
<gene>
    <name evidence="3" type="ORF">IDJ76_00070</name>
</gene>
<dbReference type="Pfam" id="PF06713">
    <property type="entry name" value="bPH_4"/>
    <property type="match status" value="1"/>
</dbReference>
<sequence>MSNDLHIYRSKQGIISYLPILILAIVMAINIYTGKYLSGIIATAVISIVVLPMLLNTKYTITGDGKLYVRCGWIVNIEMDIQSIRKLEDTRSVLSSPALSLNRIEIFYNKFDSVMVSPKNKAEFVTELQRIKPSIEYRVSNKG</sequence>
<evidence type="ECO:0000256" key="1">
    <source>
        <dbReference type="SAM" id="Phobius"/>
    </source>
</evidence>
<feature type="transmembrane region" description="Helical" evidence="1">
    <location>
        <begin position="12"/>
        <end position="31"/>
    </location>
</feature>
<comment type="caution">
    <text evidence="3">The sequence shown here is derived from an EMBL/GenBank/DDBJ whole genome shotgun (WGS) entry which is preliminary data.</text>
</comment>
<proteinExistence type="predicted"/>
<reference evidence="3" key="1">
    <citation type="submission" date="2020-09" db="EMBL/GenBank/DDBJ databases">
        <title>Novel species of Mucilaginibacter isolated from a glacier on the Tibetan Plateau.</title>
        <authorList>
            <person name="Liu Q."/>
            <person name="Xin Y.-H."/>
        </authorList>
    </citation>
    <scope>NUCLEOTIDE SEQUENCE</scope>
    <source>
        <strain evidence="3">ZB1P21</strain>
    </source>
</reference>
<dbReference type="RefSeq" id="WP_191159456.1">
    <property type="nucleotide sequence ID" value="NZ_JACWMX010000001.1"/>
</dbReference>
<accession>A0A926RZY9</accession>
<evidence type="ECO:0000259" key="2">
    <source>
        <dbReference type="Pfam" id="PF06713"/>
    </source>
</evidence>
<evidence type="ECO:0000313" key="3">
    <source>
        <dbReference type="EMBL" id="MBD1391478.1"/>
    </source>
</evidence>
<keyword evidence="4" id="KW-1185">Reference proteome</keyword>
<evidence type="ECO:0000313" key="4">
    <source>
        <dbReference type="Proteomes" id="UP000619078"/>
    </source>
</evidence>
<feature type="domain" description="Uncharacterized protein YyaB-like PH" evidence="2">
    <location>
        <begin position="57"/>
        <end position="131"/>
    </location>
</feature>
<dbReference type="EMBL" id="JACWMX010000001">
    <property type="protein sequence ID" value="MBD1391478.1"/>
    <property type="molecule type" value="Genomic_DNA"/>
</dbReference>
<keyword evidence="1" id="KW-0472">Membrane</keyword>
<dbReference type="GO" id="GO:0030153">
    <property type="term" value="P:bacteriocin immunity"/>
    <property type="evidence" value="ECO:0007669"/>
    <property type="project" value="InterPro"/>
</dbReference>
<feature type="transmembrane region" description="Helical" evidence="1">
    <location>
        <begin position="37"/>
        <end position="55"/>
    </location>
</feature>
<dbReference type="Proteomes" id="UP000619078">
    <property type="component" value="Unassembled WGS sequence"/>
</dbReference>
<organism evidence="3 4">
    <name type="scientific">Mucilaginibacter glaciei</name>
    <dbReference type="NCBI Taxonomy" id="2772109"/>
    <lineage>
        <taxon>Bacteria</taxon>
        <taxon>Pseudomonadati</taxon>
        <taxon>Bacteroidota</taxon>
        <taxon>Sphingobacteriia</taxon>
        <taxon>Sphingobacteriales</taxon>
        <taxon>Sphingobacteriaceae</taxon>
        <taxon>Mucilaginibacter</taxon>
    </lineage>
</organism>
<name>A0A926RZY9_9SPHI</name>
<keyword evidence="1" id="KW-0812">Transmembrane</keyword>